<dbReference type="OrthoDB" id="9909019at2759"/>
<proteinExistence type="inferred from homology"/>
<keyword evidence="15" id="KW-1185">Reference proteome</keyword>
<dbReference type="InParanoid" id="A0A2K3D9R9"/>
<comment type="catalytic activity">
    <reaction evidence="10 11">
        <text>L-cysteinyl-[protein] + hexadecanoyl-CoA = S-hexadecanoyl-L-cysteinyl-[protein] + CoA</text>
        <dbReference type="Rhea" id="RHEA:36683"/>
        <dbReference type="Rhea" id="RHEA-COMP:10131"/>
        <dbReference type="Rhea" id="RHEA-COMP:11032"/>
        <dbReference type="ChEBI" id="CHEBI:29950"/>
        <dbReference type="ChEBI" id="CHEBI:57287"/>
        <dbReference type="ChEBI" id="CHEBI:57379"/>
        <dbReference type="ChEBI" id="CHEBI:74151"/>
        <dbReference type="EC" id="2.3.1.225"/>
    </reaction>
</comment>
<evidence type="ECO:0000256" key="1">
    <source>
        <dbReference type="ARBA" id="ARBA00004127"/>
    </source>
</evidence>
<dbReference type="PROSITE" id="PS50216">
    <property type="entry name" value="DHHC"/>
    <property type="match status" value="1"/>
</dbReference>
<dbReference type="EMBL" id="CM008971">
    <property type="protein sequence ID" value="PNW77278.1"/>
    <property type="molecule type" value="Genomic_DNA"/>
</dbReference>
<feature type="region of interest" description="Disordered" evidence="12">
    <location>
        <begin position="225"/>
        <end position="254"/>
    </location>
</feature>
<dbReference type="Pfam" id="PF01529">
    <property type="entry name" value="DHHC"/>
    <property type="match status" value="1"/>
</dbReference>
<gene>
    <name evidence="14" type="ORF">CHLRE_10g429600v5</name>
</gene>
<dbReference type="ExpressionAtlas" id="A0A2K3D9R9">
    <property type="expression patterns" value="baseline and differential"/>
</dbReference>
<feature type="compositionally biased region" description="Low complexity" evidence="12">
    <location>
        <begin position="553"/>
        <end position="566"/>
    </location>
</feature>
<evidence type="ECO:0000256" key="9">
    <source>
        <dbReference type="ARBA" id="ARBA00023315"/>
    </source>
</evidence>
<organism evidence="14 15">
    <name type="scientific">Chlamydomonas reinhardtii</name>
    <name type="common">Chlamydomonas smithii</name>
    <dbReference type="NCBI Taxonomy" id="3055"/>
    <lineage>
        <taxon>Eukaryota</taxon>
        <taxon>Viridiplantae</taxon>
        <taxon>Chlorophyta</taxon>
        <taxon>core chlorophytes</taxon>
        <taxon>Chlorophyceae</taxon>
        <taxon>CS clade</taxon>
        <taxon>Chlamydomonadales</taxon>
        <taxon>Chlamydomonadaceae</taxon>
        <taxon>Chlamydomonas</taxon>
    </lineage>
</organism>
<protein>
    <recommendedName>
        <fullName evidence="11">S-acyltransferase</fullName>
        <ecNumber evidence="11">2.3.1.225</ecNumber>
    </recommendedName>
    <alternativeName>
        <fullName evidence="11">Palmitoyltransferase</fullName>
    </alternativeName>
</protein>
<comment type="subcellular location">
    <subcellularLocation>
        <location evidence="1">Endomembrane system</location>
        <topology evidence="1">Multi-pass membrane protein</topology>
    </subcellularLocation>
</comment>
<feature type="compositionally biased region" description="Low complexity" evidence="12">
    <location>
        <begin position="492"/>
        <end position="510"/>
    </location>
</feature>
<evidence type="ECO:0000256" key="10">
    <source>
        <dbReference type="ARBA" id="ARBA00048048"/>
    </source>
</evidence>
<dbReference type="AlphaFoldDB" id="A0A2K3D9R9"/>
<keyword evidence="8" id="KW-0449">Lipoprotein</keyword>
<feature type="region of interest" description="Disordered" evidence="12">
    <location>
        <begin position="415"/>
        <end position="510"/>
    </location>
</feature>
<name>A0A2K3D9R9_CHLRE</name>
<evidence type="ECO:0000256" key="6">
    <source>
        <dbReference type="ARBA" id="ARBA00023136"/>
    </source>
</evidence>
<dbReference type="GO" id="GO:0006612">
    <property type="term" value="P:protein targeting to membrane"/>
    <property type="evidence" value="ECO:0000318"/>
    <property type="project" value="GO_Central"/>
</dbReference>
<keyword evidence="6 11" id="KW-0472">Membrane</keyword>
<accession>A0A2K3D9R9</accession>
<feature type="transmembrane region" description="Helical" evidence="11">
    <location>
        <begin position="170"/>
        <end position="199"/>
    </location>
</feature>
<sequence length="629" mass="62645">MRRHGLQSPLDPHQLASWLIFFALVSGVYAFYMPFVEDAGARWFLVALYSLLVIAIVALDLYTSYLDPSDPGLMGATDGEFFCGLCQASVARSSKHCRACDRCVEGFDHHCKWLNNCVGAKNYWHFFALISSTVSLLTLQLAWGLWLFIISFTQKQEMKGRVAEKYGSSVVYGGWQAALALYMAMLVAAVVMLGELFFFHVVLISKGMTTYDYIIAQRDAKLAAPPPSSGDGGGHAHGLKACRSSRVADQTTAKRKVRVGINPCAAIKTSKPIGNPAHYGKAAGAGGAAASAAGGGAAAGLHAAGAGAGSGKGLEGVVGNGSLKGSLGISDKAGAGSMQDMVARAVAEQHHHAAKAGLGADGNFDSALISALHGGAGAGAGAGAGGLREPALLGAAAPSGTVSAQGCVPECSGEHRGGAGAGGMDSSRQNFTSLASQSPPPAPSAHHQHHYHQSPGKAGPGPGSHAAAAAAAVHGSPARSPGQLTLGVSDTPPGSSGPTPAPAPSSNAAAGSFDAALPAVAGRHLGGQAAAAAATGSPAAATLVAAPHPPPAAAGSPALGMPPASARVGSLPPIRLPSGSGAVPASPPPASAAQRSLMFPAKTPSGNARGAAEARAFGGGRGQVAVMPE</sequence>
<evidence type="ECO:0000256" key="8">
    <source>
        <dbReference type="ARBA" id="ARBA00023288"/>
    </source>
</evidence>
<feature type="compositionally biased region" description="Low complexity" evidence="12">
    <location>
        <begin position="453"/>
        <end position="480"/>
    </location>
</feature>
<feature type="transmembrane region" description="Helical" evidence="11">
    <location>
        <begin position="15"/>
        <end position="32"/>
    </location>
</feature>
<dbReference type="STRING" id="3055.A0A2K3D9R9"/>
<evidence type="ECO:0000256" key="7">
    <source>
        <dbReference type="ARBA" id="ARBA00023139"/>
    </source>
</evidence>
<keyword evidence="5 11" id="KW-1133">Transmembrane helix</keyword>
<evidence type="ECO:0000313" key="15">
    <source>
        <dbReference type="Proteomes" id="UP000006906"/>
    </source>
</evidence>
<keyword evidence="3 11" id="KW-0808">Transferase</keyword>
<feature type="region of interest" description="Disordered" evidence="12">
    <location>
        <begin position="548"/>
        <end position="572"/>
    </location>
</feature>
<dbReference type="GO" id="GO:0005783">
    <property type="term" value="C:endoplasmic reticulum"/>
    <property type="evidence" value="ECO:0000318"/>
    <property type="project" value="GO_Central"/>
</dbReference>
<comment type="domain">
    <text evidence="11">The DHHC domain is required for palmitoyltransferase activity.</text>
</comment>
<evidence type="ECO:0000256" key="2">
    <source>
        <dbReference type="ARBA" id="ARBA00008574"/>
    </source>
</evidence>
<dbReference type="GO" id="GO:0005794">
    <property type="term" value="C:Golgi apparatus"/>
    <property type="evidence" value="ECO:0000318"/>
    <property type="project" value="GO_Central"/>
</dbReference>
<dbReference type="RefSeq" id="XP_042920015.1">
    <property type="nucleotide sequence ID" value="XM_043066618.1"/>
</dbReference>
<dbReference type="PANTHER" id="PTHR22883:SF43">
    <property type="entry name" value="PALMITOYLTRANSFERASE APP"/>
    <property type="match status" value="1"/>
</dbReference>
<dbReference type="InterPro" id="IPR039859">
    <property type="entry name" value="PFA4/ZDH16/20/ERF2-like"/>
</dbReference>
<dbReference type="GO" id="GO:0019706">
    <property type="term" value="F:protein-cysteine S-palmitoyltransferase activity"/>
    <property type="evidence" value="ECO:0000318"/>
    <property type="project" value="GO_Central"/>
</dbReference>
<comment type="similarity">
    <text evidence="2 11">Belongs to the DHHC palmitoyltransferase family.</text>
</comment>
<dbReference type="PANTHER" id="PTHR22883">
    <property type="entry name" value="ZINC FINGER DHHC DOMAIN CONTAINING PROTEIN"/>
    <property type="match status" value="1"/>
</dbReference>
<evidence type="ECO:0000256" key="12">
    <source>
        <dbReference type="SAM" id="MobiDB-lite"/>
    </source>
</evidence>
<feature type="domain" description="Palmitoyltransferase DHHC" evidence="13">
    <location>
        <begin position="79"/>
        <end position="214"/>
    </location>
</feature>
<keyword evidence="4 11" id="KW-0812">Transmembrane</keyword>
<dbReference type="GeneID" id="5728113"/>
<evidence type="ECO:0000256" key="5">
    <source>
        <dbReference type="ARBA" id="ARBA00022989"/>
    </source>
</evidence>
<dbReference type="Proteomes" id="UP000006906">
    <property type="component" value="Chromosome 10"/>
</dbReference>
<evidence type="ECO:0000256" key="4">
    <source>
        <dbReference type="ARBA" id="ARBA00022692"/>
    </source>
</evidence>
<evidence type="ECO:0000313" key="14">
    <source>
        <dbReference type="EMBL" id="PNW77278.1"/>
    </source>
</evidence>
<dbReference type="KEGG" id="cre:CHLRE_10g429600v5"/>
<evidence type="ECO:0000259" key="13">
    <source>
        <dbReference type="Pfam" id="PF01529"/>
    </source>
</evidence>
<keyword evidence="9 11" id="KW-0012">Acyltransferase</keyword>
<dbReference type="EC" id="2.3.1.225" evidence="11"/>
<dbReference type="InterPro" id="IPR001594">
    <property type="entry name" value="Palmitoyltrfase_DHHC"/>
</dbReference>
<keyword evidence="7" id="KW-0564">Palmitate</keyword>
<evidence type="ECO:0000256" key="11">
    <source>
        <dbReference type="RuleBase" id="RU079119"/>
    </source>
</evidence>
<evidence type="ECO:0000256" key="3">
    <source>
        <dbReference type="ARBA" id="ARBA00022679"/>
    </source>
</evidence>
<feature type="transmembrane region" description="Helical" evidence="11">
    <location>
        <begin position="123"/>
        <end position="149"/>
    </location>
</feature>
<reference evidence="14 15" key="1">
    <citation type="journal article" date="2007" name="Science">
        <title>The Chlamydomonas genome reveals the evolution of key animal and plant functions.</title>
        <authorList>
            <person name="Merchant S.S."/>
            <person name="Prochnik S.E."/>
            <person name="Vallon O."/>
            <person name="Harris E.H."/>
            <person name="Karpowicz S.J."/>
            <person name="Witman G.B."/>
            <person name="Terry A."/>
            <person name="Salamov A."/>
            <person name="Fritz-Laylin L.K."/>
            <person name="Marechal-Drouard L."/>
            <person name="Marshall W.F."/>
            <person name="Qu L.H."/>
            <person name="Nelson D.R."/>
            <person name="Sanderfoot A.A."/>
            <person name="Spalding M.H."/>
            <person name="Kapitonov V.V."/>
            <person name="Ren Q."/>
            <person name="Ferris P."/>
            <person name="Lindquist E."/>
            <person name="Shapiro H."/>
            <person name="Lucas S.M."/>
            <person name="Grimwood J."/>
            <person name="Schmutz J."/>
            <person name="Cardol P."/>
            <person name="Cerutti H."/>
            <person name="Chanfreau G."/>
            <person name="Chen C.L."/>
            <person name="Cognat V."/>
            <person name="Croft M.T."/>
            <person name="Dent R."/>
            <person name="Dutcher S."/>
            <person name="Fernandez E."/>
            <person name="Fukuzawa H."/>
            <person name="Gonzalez-Ballester D."/>
            <person name="Gonzalez-Halphen D."/>
            <person name="Hallmann A."/>
            <person name="Hanikenne M."/>
            <person name="Hippler M."/>
            <person name="Inwood W."/>
            <person name="Jabbari K."/>
            <person name="Kalanon M."/>
            <person name="Kuras R."/>
            <person name="Lefebvre P.A."/>
            <person name="Lemaire S.D."/>
            <person name="Lobanov A.V."/>
            <person name="Lohr M."/>
            <person name="Manuell A."/>
            <person name="Meier I."/>
            <person name="Mets L."/>
            <person name="Mittag M."/>
            <person name="Mittelmeier T."/>
            <person name="Moroney J.V."/>
            <person name="Moseley J."/>
            <person name="Napoli C."/>
            <person name="Nedelcu A.M."/>
            <person name="Niyogi K."/>
            <person name="Novoselov S.V."/>
            <person name="Paulsen I.T."/>
            <person name="Pazour G."/>
            <person name="Purton S."/>
            <person name="Ral J.P."/>
            <person name="Riano-Pachon D.M."/>
            <person name="Riekhof W."/>
            <person name="Rymarquis L."/>
            <person name="Schroda M."/>
            <person name="Stern D."/>
            <person name="Umen J."/>
            <person name="Willows R."/>
            <person name="Wilson N."/>
            <person name="Zimmer S.L."/>
            <person name="Allmer J."/>
            <person name="Balk J."/>
            <person name="Bisova K."/>
            <person name="Chen C.J."/>
            <person name="Elias M."/>
            <person name="Gendler K."/>
            <person name="Hauser C."/>
            <person name="Lamb M.R."/>
            <person name="Ledford H."/>
            <person name="Long J.C."/>
            <person name="Minagawa J."/>
            <person name="Page M.D."/>
            <person name="Pan J."/>
            <person name="Pootakham W."/>
            <person name="Roje S."/>
            <person name="Rose A."/>
            <person name="Stahlberg E."/>
            <person name="Terauchi A.M."/>
            <person name="Yang P."/>
            <person name="Ball S."/>
            <person name="Bowler C."/>
            <person name="Dieckmann C.L."/>
            <person name="Gladyshev V.N."/>
            <person name="Green P."/>
            <person name="Jorgensen R."/>
            <person name="Mayfield S."/>
            <person name="Mueller-Roeber B."/>
            <person name="Rajamani S."/>
            <person name="Sayre R.T."/>
            <person name="Brokstein P."/>
            <person name="Dubchak I."/>
            <person name="Goodstein D."/>
            <person name="Hornick L."/>
            <person name="Huang Y.W."/>
            <person name="Jhaveri J."/>
            <person name="Luo Y."/>
            <person name="Martinez D."/>
            <person name="Ngau W.C."/>
            <person name="Otillar B."/>
            <person name="Poliakov A."/>
            <person name="Porter A."/>
            <person name="Szajkowski L."/>
            <person name="Werner G."/>
            <person name="Zhou K."/>
            <person name="Grigoriev I.V."/>
            <person name="Rokhsar D.S."/>
            <person name="Grossman A.R."/>
        </authorList>
    </citation>
    <scope>NUCLEOTIDE SEQUENCE [LARGE SCALE GENOMIC DNA]</scope>
    <source>
        <strain evidence="15">CC-503</strain>
    </source>
</reference>
<dbReference type="Gramene" id="PNW77278">
    <property type="protein sequence ID" value="PNW77278"/>
    <property type="gene ID" value="CHLRE_10g429600v5"/>
</dbReference>
<feature type="transmembrane region" description="Helical" evidence="11">
    <location>
        <begin position="44"/>
        <end position="65"/>
    </location>
</feature>